<protein>
    <submittedName>
        <fullName evidence="2">Cytotoxin/hemolysin, TlyA</fullName>
    </submittedName>
</protein>
<dbReference type="InterPro" id="IPR029063">
    <property type="entry name" value="SAM-dependent_MTases_sf"/>
</dbReference>
<organism evidence="2 3">
    <name type="scientific">Mycobacterium bohemicum DSM 44277</name>
    <dbReference type="NCBI Taxonomy" id="1236609"/>
    <lineage>
        <taxon>Bacteria</taxon>
        <taxon>Bacillati</taxon>
        <taxon>Actinomycetota</taxon>
        <taxon>Actinomycetes</taxon>
        <taxon>Mycobacteriales</taxon>
        <taxon>Mycobacteriaceae</taxon>
        <taxon>Mycobacterium</taxon>
    </lineage>
</organism>
<dbReference type="AlphaFoldDB" id="A0A0U0W634"/>
<evidence type="ECO:0000313" key="3">
    <source>
        <dbReference type="Proteomes" id="UP000198875"/>
    </source>
</evidence>
<feature type="region of interest" description="Disordered" evidence="1">
    <location>
        <begin position="66"/>
        <end position="100"/>
    </location>
</feature>
<dbReference type="EMBL" id="CSTD01000001">
    <property type="protein sequence ID" value="CPR07568.1"/>
    <property type="molecule type" value="Genomic_DNA"/>
</dbReference>
<proteinExistence type="predicted"/>
<dbReference type="Gene3D" id="3.40.50.150">
    <property type="entry name" value="Vaccinia Virus protein VP39"/>
    <property type="match status" value="1"/>
</dbReference>
<evidence type="ECO:0000256" key="1">
    <source>
        <dbReference type="SAM" id="MobiDB-lite"/>
    </source>
</evidence>
<sequence>MSSGILDELGWRGLIARRAGELGWRTVDVTPSPLPGPSGNVEYFLWLRAQTDRGLSNDELGDAVRGAVNRGPATMRAGTARDGGTSRLRGRAGQSNRGPA</sequence>
<gene>
    <name evidence="2" type="primary">tlyA</name>
    <name evidence="2" type="ORF">BN971_01041</name>
</gene>
<evidence type="ECO:0000313" key="2">
    <source>
        <dbReference type="EMBL" id="CPR07568.1"/>
    </source>
</evidence>
<name>A0A0U0W634_MYCBE</name>
<accession>A0A0U0W634</accession>
<reference evidence="2 3" key="1">
    <citation type="submission" date="2015-03" db="EMBL/GenBank/DDBJ databases">
        <authorList>
            <person name="Murphy D."/>
        </authorList>
    </citation>
    <scope>NUCLEOTIDE SEQUENCE [LARGE SCALE GENOMIC DNA]</scope>
    <source>
        <strain evidence="2 3">DSM 44277</strain>
    </source>
</reference>
<dbReference type="Proteomes" id="UP000198875">
    <property type="component" value="Unassembled WGS sequence"/>
</dbReference>